<feature type="transmembrane region" description="Helical" evidence="11">
    <location>
        <begin position="45"/>
        <end position="66"/>
    </location>
</feature>
<accession>A0A8S1IMZ2</accession>
<comment type="function">
    <text evidence="9">Probable catalytic subunit of the gamma-secretase complex, an endoprotease complex that catalyzes the intramembrane cleavage of integral membrane proteins such as Notch receptors. Requires the other members of the gamma-secretase complex to have a protease activity.</text>
</comment>
<evidence type="ECO:0000256" key="10">
    <source>
        <dbReference type="ARBA" id="ARBA00066080"/>
    </source>
</evidence>
<feature type="compositionally biased region" description="Low complexity" evidence="12">
    <location>
        <begin position="313"/>
        <end position="328"/>
    </location>
</feature>
<keyword evidence="3 11" id="KW-0378">Hydrolase</keyword>
<dbReference type="SUPFAM" id="SSF81665">
    <property type="entry name" value="Calcium ATPase, transmembrane domain M"/>
    <property type="match status" value="1"/>
</dbReference>
<feature type="transmembrane region" description="Helical" evidence="11">
    <location>
        <begin position="73"/>
        <end position="95"/>
    </location>
</feature>
<evidence type="ECO:0000256" key="8">
    <source>
        <dbReference type="ARBA" id="ARBA00023136"/>
    </source>
</evidence>
<feature type="region of interest" description="Disordered" evidence="12">
    <location>
        <begin position="218"/>
        <end position="337"/>
    </location>
</feature>
<dbReference type="Proteomes" id="UP000708148">
    <property type="component" value="Unassembled WGS sequence"/>
</dbReference>
<dbReference type="PANTHER" id="PTHR10202">
    <property type="entry name" value="PRESENILIN"/>
    <property type="match status" value="1"/>
</dbReference>
<dbReference type="Pfam" id="PF01080">
    <property type="entry name" value="Presenilin"/>
    <property type="match status" value="1"/>
</dbReference>
<reference evidence="13" key="1">
    <citation type="submission" date="2020-12" db="EMBL/GenBank/DDBJ databases">
        <authorList>
            <person name="Iha C."/>
        </authorList>
    </citation>
    <scope>NUCLEOTIDE SEQUENCE</scope>
</reference>
<evidence type="ECO:0000256" key="4">
    <source>
        <dbReference type="ARBA" id="ARBA00022824"/>
    </source>
</evidence>
<keyword evidence="2 11" id="KW-0812">Transmembrane</keyword>
<dbReference type="Gene3D" id="1.10.472.100">
    <property type="entry name" value="Presenilin"/>
    <property type="match status" value="1"/>
</dbReference>
<keyword evidence="5 11" id="KW-0914">Notch signaling pathway</keyword>
<dbReference type="InterPro" id="IPR006639">
    <property type="entry name" value="Preselin/SPP"/>
</dbReference>
<dbReference type="PRINTS" id="PR01072">
    <property type="entry name" value="PRESENILIN"/>
</dbReference>
<evidence type="ECO:0000256" key="5">
    <source>
        <dbReference type="ARBA" id="ARBA00022976"/>
    </source>
</evidence>
<dbReference type="OrthoDB" id="20287at2759"/>
<comment type="domain">
    <text evidence="11">The PAL motif is required for normal active site conformation.</text>
</comment>
<dbReference type="InterPro" id="IPR001108">
    <property type="entry name" value="Peptidase_A22A"/>
</dbReference>
<dbReference type="GO" id="GO:0007219">
    <property type="term" value="P:Notch signaling pathway"/>
    <property type="evidence" value="ECO:0007669"/>
    <property type="project" value="UniProtKB-KW"/>
</dbReference>
<evidence type="ECO:0000313" key="14">
    <source>
        <dbReference type="Proteomes" id="UP000708148"/>
    </source>
</evidence>
<feature type="transmembrane region" description="Helical" evidence="11">
    <location>
        <begin position="137"/>
        <end position="153"/>
    </location>
</feature>
<dbReference type="InterPro" id="IPR042524">
    <property type="entry name" value="Presenilin_C"/>
</dbReference>
<dbReference type="EMBL" id="CAJHUC010000288">
    <property type="protein sequence ID" value="CAD7694965.1"/>
    <property type="molecule type" value="Genomic_DNA"/>
</dbReference>
<comment type="function">
    <text evidence="11">Probable subunit of the gamma-secretase complex, an endoprotease complex that catalyzes the intramembrane cleavage of integral membrane proteins such as Notch receptors.</text>
</comment>
<evidence type="ECO:0000256" key="1">
    <source>
        <dbReference type="ARBA" id="ARBA00008604"/>
    </source>
</evidence>
<keyword evidence="4 11" id="KW-0256">Endoplasmic reticulum</keyword>
<dbReference type="GO" id="GO:0044351">
    <property type="term" value="P:macropinocytosis"/>
    <property type="evidence" value="ECO:0007669"/>
    <property type="project" value="UniProtKB-ARBA"/>
</dbReference>
<dbReference type="GO" id="GO:0016485">
    <property type="term" value="P:protein processing"/>
    <property type="evidence" value="ECO:0007669"/>
    <property type="project" value="InterPro"/>
</dbReference>
<dbReference type="PANTHER" id="PTHR10202:SF13">
    <property type="entry name" value="PRESENILIN HOMOLOG"/>
    <property type="match status" value="1"/>
</dbReference>
<keyword evidence="7 11" id="KW-0333">Golgi apparatus</keyword>
<gene>
    <name evidence="13" type="ORF">OSTQU699_LOCUS326</name>
</gene>
<feature type="compositionally biased region" description="Basic and acidic residues" evidence="12">
    <location>
        <begin position="293"/>
        <end position="308"/>
    </location>
</feature>
<comment type="subcellular location">
    <subcellularLocation>
        <location evidence="11">Endoplasmic reticulum membrane</location>
        <topology evidence="11">Multi-pass membrane protein</topology>
    </subcellularLocation>
    <subcellularLocation>
        <location evidence="11">Golgi apparatus membrane</location>
        <topology evidence="11">Multi-pass membrane protein</topology>
    </subcellularLocation>
</comment>
<comment type="similarity">
    <text evidence="1 11">Belongs to the peptidase A22A family.</text>
</comment>
<feature type="transmembrane region" description="Helical" evidence="11">
    <location>
        <begin position="107"/>
        <end position="130"/>
    </location>
</feature>
<keyword evidence="11" id="KW-0645">Protease</keyword>
<organism evidence="13 14">
    <name type="scientific">Ostreobium quekettii</name>
    <dbReference type="NCBI Taxonomy" id="121088"/>
    <lineage>
        <taxon>Eukaryota</taxon>
        <taxon>Viridiplantae</taxon>
        <taxon>Chlorophyta</taxon>
        <taxon>core chlorophytes</taxon>
        <taxon>Ulvophyceae</taxon>
        <taxon>TCBD clade</taxon>
        <taxon>Bryopsidales</taxon>
        <taxon>Ostreobineae</taxon>
        <taxon>Ostreobiaceae</taxon>
        <taxon>Ostreobium</taxon>
    </lineage>
</organism>
<dbReference type="FunFam" id="1.10.472.100:FF:000003">
    <property type="entry name" value="Presenilin"/>
    <property type="match status" value="1"/>
</dbReference>
<evidence type="ECO:0000256" key="2">
    <source>
        <dbReference type="ARBA" id="ARBA00022692"/>
    </source>
</evidence>
<name>A0A8S1IMZ2_9CHLO</name>
<evidence type="ECO:0000256" key="11">
    <source>
        <dbReference type="RuleBase" id="RU361148"/>
    </source>
</evidence>
<evidence type="ECO:0000256" key="7">
    <source>
        <dbReference type="ARBA" id="ARBA00023034"/>
    </source>
</evidence>
<dbReference type="AlphaFoldDB" id="A0A8S1IMZ2"/>
<dbReference type="EC" id="3.4.23.-" evidence="11"/>
<proteinExistence type="inferred from homology"/>
<evidence type="ECO:0000256" key="6">
    <source>
        <dbReference type="ARBA" id="ARBA00022989"/>
    </source>
</evidence>
<dbReference type="GO" id="GO:0042500">
    <property type="term" value="F:aspartic endopeptidase activity, intramembrane cleaving"/>
    <property type="evidence" value="ECO:0007669"/>
    <property type="project" value="InterPro"/>
</dbReference>
<dbReference type="GO" id="GO:0000139">
    <property type="term" value="C:Golgi membrane"/>
    <property type="evidence" value="ECO:0007669"/>
    <property type="project" value="UniProtKB-SubCell"/>
</dbReference>
<evidence type="ECO:0000256" key="9">
    <source>
        <dbReference type="ARBA" id="ARBA00053367"/>
    </source>
</evidence>
<keyword evidence="14" id="KW-1185">Reference proteome</keyword>
<dbReference type="InterPro" id="IPR023298">
    <property type="entry name" value="ATPase_P-typ_TM_dom_sf"/>
</dbReference>
<evidence type="ECO:0000256" key="3">
    <source>
        <dbReference type="ARBA" id="ARBA00022801"/>
    </source>
</evidence>
<protein>
    <recommendedName>
        <fullName evidence="11">Presenilin</fullName>
        <ecNumber evidence="11">3.4.23.-</ecNumber>
    </recommendedName>
</protein>
<feature type="transmembrane region" description="Helical" evidence="11">
    <location>
        <begin position="373"/>
        <end position="392"/>
    </location>
</feature>
<evidence type="ECO:0000313" key="13">
    <source>
        <dbReference type="EMBL" id="CAD7694965.1"/>
    </source>
</evidence>
<keyword evidence="8 11" id="KW-0472">Membrane</keyword>
<comment type="caution">
    <text evidence="13">The sequence shown here is derived from an EMBL/GenBank/DDBJ whole genome shotgun (WGS) entry which is preliminary data.</text>
</comment>
<keyword evidence="6 11" id="KW-1133">Transmembrane helix</keyword>
<feature type="compositionally biased region" description="Low complexity" evidence="12">
    <location>
        <begin position="270"/>
        <end position="283"/>
    </location>
</feature>
<comment type="subunit">
    <text evidence="10">Homodimer. Component of the gamma-secretase complex, a complex composed of a presenilin homodimer, nicastrin, aph1 and pen2.</text>
</comment>
<dbReference type="SMART" id="SM00730">
    <property type="entry name" value="PSN"/>
    <property type="match status" value="1"/>
</dbReference>
<sequence length="432" mass="46635">MALTVVLVRILNPDGDSSTRTVIIASAYYDEEESDSAGKKFSGSLLNALIFVLCIAAMTFILVLLFKYGCVNCIYCYMGFAVINIFFFMMGAMVIELFQRANIHMDAVSLAFILYNFSIVGMLGLFFWPAPLFMKQGYLVVIGVLVAYIFTLIPEWTTWVLLVFMALYDLAAVLAPGGPLKVLVELAIERQQDIPALVYEARPVRGAERGWGHYRRRSREETTAVTLSSGPVLSIGPVGEGLEDNSQGSSEVGAGEPQGADEDPVTPLVGASAATSCASSTGSNHRNHRSRTGSRDSRSRHEGSDVERGSQSAAAHSVQPPVQAPPAARRGGDGSDDEAAFELPDSLKLGLGDFIFYSVLVGRAAFYDFMTVYAAYLAIVAGLGMTLLLLAVARRALPALPFSIVLGVAFYFLARLVLEPVIVPLSLQLSLF</sequence>
<feature type="transmembrane region" description="Helical" evidence="11">
    <location>
        <begin position="399"/>
        <end position="418"/>
    </location>
</feature>
<evidence type="ECO:0000256" key="12">
    <source>
        <dbReference type="SAM" id="MobiDB-lite"/>
    </source>
</evidence>
<dbReference type="GO" id="GO:0070765">
    <property type="term" value="C:gamma-secretase complex"/>
    <property type="evidence" value="ECO:0007669"/>
    <property type="project" value="UniProtKB-ARBA"/>
</dbReference>
<dbReference type="GO" id="GO:0005789">
    <property type="term" value="C:endoplasmic reticulum membrane"/>
    <property type="evidence" value="ECO:0007669"/>
    <property type="project" value="UniProtKB-SubCell"/>
</dbReference>
<dbReference type="GO" id="GO:0006509">
    <property type="term" value="P:membrane protein ectodomain proteolysis"/>
    <property type="evidence" value="ECO:0007669"/>
    <property type="project" value="TreeGrafter"/>
</dbReference>